<dbReference type="InterPro" id="IPR000361">
    <property type="entry name" value="ATAP_core_dom"/>
</dbReference>
<evidence type="ECO:0000313" key="4">
    <source>
        <dbReference type="EMBL" id="CAD6509548.1"/>
    </source>
</evidence>
<dbReference type="RefSeq" id="WP_216782686.1">
    <property type="nucleotide sequence ID" value="NZ_LR890047.1"/>
</dbReference>
<dbReference type="GO" id="GO:0051539">
    <property type="term" value="F:4 iron, 4 sulfur cluster binding"/>
    <property type="evidence" value="ECO:0007669"/>
    <property type="project" value="UniProtKB-UniRule"/>
</dbReference>
<dbReference type="NCBIfam" id="TIGR03341">
    <property type="entry name" value="YhgI_GntY"/>
    <property type="match status" value="1"/>
</dbReference>
<gene>
    <name evidence="1 4" type="primary">nfuA</name>
    <name evidence="4" type="ORF">PROFFT_A_02730</name>
</gene>
<keyword evidence="1" id="KW-0408">Iron</keyword>
<dbReference type="AlphaFoldDB" id="A0A8E4GHS3"/>
<comment type="similarity">
    <text evidence="1">Belongs to the NfuA family.</text>
</comment>
<dbReference type="NCBIfam" id="NF008392">
    <property type="entry name" value="PRK11190.1"/>
    <property type="match status" value="1"/>
</dbReference>
<dbReference type="GO" id="GO:0005506">
    <property type="term" value="F:iron ion binding"/>
    <property type="evidence" value="ECO:0007669"/>
    <property type="project" value="InterPro"/>
</dbReference>
<dbReference type="GO" id="GO:0016226">
    <property type="term" value="P:iron-sulfur cluster assembly"/>
    <property type="evidence" value="ECO:0007669"/>
    <property type="project" value="UniProtKB-UniRule"/>
</dbReference>
<comment type="subunit">
    <text evidence="1">Homodimer.</text>
</comment>
<keyword evidence="1" id="KW-0411">Iron-sulfur</keyword>
<keyword evidence="1" id="KW-0004">4Fe-4S</keyword>
<comment type="cofactor">
    <cofactor evidence="1">
        <name>[4Fe-4S] cluster</name>
        <dbReference type="ChEBI" id="CHEBI:49883"/>
    </cofactor>
    <text evidence="1">Binds 1 [4Fe-4S] cluster per subunit. The cluster is presumably bound at the interface of two monomers.</text>
</comment>
<dbReference type="Proteomes" id="UP000683585">
    <property type="component" value="Chromosome"/>
</dbReference>
<dbReference type="HAMAP" id="MF_01637">
    <property type="entry name" value="Fe_S_biogen_NfuA"/>
    <property type="match status" value="1"/>
</dbReference>
<reference evidence="4" key="1">
    <citation type="submission" date="2020-10" db="EMBL/GenBank/DDBJ databases">
        <authorList>
            <person name="Szabo G."/>
        </authorList>
    </citation>
    <scope>NUCLEOTIDE SEQUENCE</scope>
    <source>
        <strain evidence="4">PROFFT</strain>
    </source>
</reference>
<dbReference type="PANTHER" id="PTHR11178:SF51">
    <property type="entry name" value="FE_S BIOGENESIS PROTEIN NFUA"/>
    <property type="match status" value="1"/>
</dbReference>
<sequence>MIHITDPAQEHLSRLLLTQKSGTQIRIFISNPGTSSAECGISYCLPNTIKESDTKLDFKKISAYIDEISAPYLEDSEIDFITDQLGSKLTLKAPKANMHKLDTNTSLSTRINYVLQYHINPHLADHGGKVNLIKITSDGIAILKFGGGCNGCSRVKHTLRESIEKELLNRFPHELQGVQDLTEHERGIHSYY</sequence>
<keyword evidence="1" id="KW-0479">Metal-binding</keyword>
<evidence type="ECO:0000259" key="2">
    <source>
        <dbReference type="Pfam" id="PF01106"/>
    </source>
</evidence>
<keyword evidence="5" id="KW-1185">Reference proteome</keyword>
<dbReference type="EMBL" id="LR890047">
    <property type="protein sequence ID" value="CAD6509548.1"/>
    <property type="molecule type" value="Genomic_DNA"/>
</dbReference>
<dbReference type="Pfam" id="PF01106">
    <property type="entry name" value="NifU"/>
    <property type="match status" value="1"/>
</dbReference>
<dbReference type="InterPro" id="IPR017726">
    <property type="entry name" value="Fe/S_biogenesis_protein_NfuA"/>
</dbReference>
<protein>
    <recommendedName>
        <fullName evidence="1">Fe/S biogenesis protein NfuA</fullName>
    </recommendedName>
</protein>
<organism evidence="4 5">
    <name type="scientific">Candidatus Profftia tarda</name>
    <dbReference type="NCBI Taxonomy" id="1177216"/>
    <lineage>
        <taxon>Bacteria</taxon>
        <taxon>Pseudomonadati</taxon>
        <taxon>Pseudomonadota</taxon>
        <taxon>Gammaproteobacteria</taxon>
        <taxon>Enterobacterales</taxon>
        <taxon>Enterobacteriaceae</taxon>
        <taxon>Candidatus Profftia</taxon>
    </lineage>
</organism>
<dbReference type="PANTHER" id="PTHR11178">
    <property type="entry name" value="IRON-SULFUR CLUSTER SCAFFOLD PROTEIN NFU-RELATED"/>
    <property type="match status" value="1"/>
</dbReference>
<dbReference type="InterPro" id="IPR001075">
    <property type="entry name" value="NIF_FeS_clus_asmbl_NifU_C"/>
</dbReference>
<evidence type="ECO:0000256" key="1">
    <source>
        <dbReference type="HAMAP-Rule" id="MF_01637"/>
    </source>
</evidence>
<dbReference type="GO" id="GO:0051604">
    <property type="term" value="P:protein maturation"/>
    <property type="evidence" value="ECO:0007669"/>
    <property type="project" value="UniProtKB-UniRule"/>
</dbReference>
<feature type="binding site" evidence="1">
    <location>
        <position position="152"/>
    </location>
    <ligand>
        <name>[4Fe-4S] cluster</name>
        <dbReference type="ChEBI" id="CHEBI:49883"/>
    </ligand>
</feature>
<evidence type="ECO:0000313" key="5">
    <source>
        <dbReference type="Proteomes" id="UP000683585"/>
    </source>
</evidence>
<feature type="domain" description="Core" evidence="3">
    <location>
        <begin position="2"/>
        <end position="98"/>
    </location>
</feature>
<accession>A0A8E4GHS3</accession>
<feature type="domain" description="NIF system FeS cluster assembly NifU C-terminal" evidence="2">
    <location>
        <begin position="111"/>
        <end position="174"/>
    </location>
</feature>
<comment type="function">
    <text evidence="1">Involved in iron-sulfur cluster biogenesis. Binds a 4Fe-4S cluster, can transfer this cluster to apoproteins, and thereby intervenes in the maturation of Fe/S proteins. Could also act as a scaffold/chaperone for damaged Fe/S proteins.</text>
</comment>
<evidence type="ECO:0000259" key="3">
    <source>
        <dbReference type="Pfam" id="PF01521"/>
    </source>
</evidence>
<dbReference type="Pfam" id="PF01521">
    <property type="entry name" value="Fe-S_biosyn"/>
    <property type="match status" value="1"/>
</dbReference>
<proteinExistence type="inferred from homology"/>
<dbReference type="KEGG" id="ptf:PROFFT_A_02730"/>
<name>A0A8E4GHS3_9ENTR</name>
<feature type="binding site" evidence="1">
    <location>
        <position position="149"/>
    </location>
    <ligand>
        <name>[4Fe-4S] cluster</name>
        <dbReference type="ChEBI" id="CHEBI:49883"/>
    </ligand>
</feature>